<dbReference type="GO" id="GO:0055037">
    <property type="term" value="C:recycling endosome"/>
    <property type="evidence" value="ECO:0007669"/>
    <property type="project" value="TreeGrafter"/>
</dbReference>
<dbReference type="InterPro" id="IPR011993">
    <property type="entry name" value="PH-like_dom_sf"/>
</dbReference>
<dbReference type="GO" id="GO:0042147">
    <property type="term" value="P:retrograde transport, endosome to Golgi"/>
    <property type="evidence" value="ECO:0007669"/>
    <property type="project" value="TreeGrafter"/>
</dbReference>
<dbReference type="PANTHER" id="PTHR22902">
    <property type="entry name" value="SESQUIPEDALIAN"/>
    <property type="match status" value="1"/>
</dbReference>
<dbReference type="Gene3D" id="2.30.29.30">
    <property type="entry name" value="Pleckstrin-homology domain (PH domain)/Phosphotyrosine-binding domain (PTB)"/>
    <property type="match status" value="1"/>
</dbReference>
<dbReference type="Proteomes" id="UP001374579">
    <property type="component" value="Unassembled WGS sequence"/>
</dbReference>
<evidence type="ECO:0000259" key="2">
    <source>
        <dbReference type="PROSITE" id="PS50003"/>
    </source>
</evidence>
<dbReference type="InterPro" id="IPR045188">
    <property type="entry name" value="Boi1/Boi2-like"/>
</dbReference>
<dbReference type="PROSITE" id="PS50003">
    <property type="entry name" value="PH_DOMAIN"/>
    <property type="match status" value="1"/>
</dbReference>
<keyword evidence="4" id="KW-1185">Reference proteome</keyword>
<reference evidence="3 4" key="1">
    <citation type="submission" date="2024-02" db="EMBL/GenBank/DDBJ databases">
        <title>Chromosome-scale genome assembly of the rough periwinkle Littorina saxatilis.</title>
        <authorList>
            <person name="De Jode A."/>
            <person name="Faria R."/>
            <person name="Formenti G."/>
            <person name="Sims Y."/>
            <person name="Smith T.P."/>
            <person name="Tracey A."/>
            <person name="Wood J.M.D."/>
            <person name="Zagrodzka Z.B."/>
            <person name="Johannesson K."/>
            <person name="Butlin R.K."/>
            <person name="Leder E.H."/>
        </authorList>
    </citation>
    <scope>NUCLEOTIDE SEQUENCE [LARGE SCALE GENOMIC DNA]</scope>
    <source>
        <strain evidence="3">Snail1</strain>
        <tissue evidence="3">Muscle</tissue>
    </source>
</reference>
<proteinExistence type="predicted"/>
<dbReference type="FunFam" id="2.30.29.30:FF:000286">
    <property type="entry name" value="PH-protein kinase domain containing protein"/>
    <property type="match status" value="1"/>
</dbReference>
<dbReference type="Pfam" id="PF00169">
    <property type="entry name" value="PH"/>
    <property type="match status" value="1"/>
</dbReference>
<dbReference type="GO" id="GO:0005802">
    <property type="term" value="C:trans-Golgi network"/>
    <property type="evidence" value="ECO:0007669"/>
    <property type="project" value="TreeGrafter"/>
</dbReference>
<evidence type="ECO:0000313" key="4">
    <source>
        <dbReference type="Proteomes" id="UP001374579"/>
    </source>
</evidence>
<dbReference type="PANTHER" id="PTHR22902:SF53">
    <property type="entry name" value="INOSITOL PHOSPHATASE INTERACTING PROTEIN, ISOFORM A"/>
    <property type="match status" value="1"/>
</dbReference>
<dbReference type="GO" id="GO:0005769">
    <property type="term" value="C:early endosome"/>
    <property type="evidence" value="ECO:0007669"/>
    <property type="project" value="TreeGrafter"/>
</dbReference>
<dbReference type="GO" id="GO:0007032">
    <property type="term" value="P:endosome organization"/>
    <property type="evidence" value="ECO:0007669"/>
    <property type="project" value="TreeGrafter"/>
</dbReference>
<protein>
    <recommendedName>
        <fullName evidence="2">PH domain-containing protein</fullName>
    </recommendedName>
</protein>
<dbReference type="GO" id="GO:0005829">
    <property type="term" value="C:cytosol"/>
    <property type="evidence" value="ECO:0007669"/>
    <property type="project" value="GOC"/>
</dbReference>
<feature type="domain" description="PH" evidence="2">
    <location>
        <begin position="18"/>
        <end position="116"/>
    </location>
</feature>
<dbReference type="EMBL" id="JBAMIC010004070">
    <property type="protein sequence ID" value="KAK7087514.1"/>
    <property type="molecule type" value="Genomic_DNA"/>
</dbReference>
<dbReference type="AlphaFoldDB" id="A0AAN9FVY7"/>
<organism evidence="3 4">
    <name type="scientific">Littorina saxatilis</name>
    <dbReference type="NCBI Taxonomy" id="31220"/>
    <lineage>
        <taxon>Eukaryota</taxon>
        <taxon>Metazoa</taxon>
        <taxon>Spiralia</taxon>
        <taxon>Lophotrochozoa</taxon>
        <taxon>Mollusca</taxon>
        <taxon>Gastropoda</taxon>
        <taxon>Caenogastropoda</taxon>
        <taxon>Littorinimorpha</taxon>
        <taxon>Littorinoidea</taxon>
        <taxon>Littorinidae</taxon>
        <taxon>Littorina</taxon>
    </lineage>
</organism>
<dbReference type="SUPFAM" id="SSF50729">
    <property type="entry name" value="PH domain-like"/>
    <property type="match status" value="1"/>
</dbReference>
<evidence type="ECO:0000313" key="3">
    <source>
        <dbReference type="EMBL" id="KAK7087514.1"/>
    </source>
</evidence>
<sequence length="249" mass="27848">MKIINAKGLARFAASGGHPEKEGMLLKRGELNKGFQRRWFVLRGNLLFYYEKKVDKEPSGVIILEGCTIEVADLEDTDNYAFQIAFPGGASRTYILSADSQEELEAWMRALSCAPYDYVKLIVAELQNQLEEVASRDNAKLVEAAERESRILGRTYSDEAAASKPRRPPRPSKDRVNPFNDFNDSSTDDFDAFRDRTSSASLSLNIATWQMLGISSFQEMHDEMGRQIKEYSTALKQDQRASAGAGVAS</sequence>
<name>A0AAN9FVY7_9CAEN</name>
<gene>
    <name evidence="3" type="ORF">V1264_021556</name>
</gene>
<comment type="caution">
    <text evidence="3">The sequence shown here is derived from an EMBL/GenBank/DDBJ whole genome shotgun (WGS) entry which is preliminary data.</text>
</comment>
<feature type="region of interest" description="Disordered" evidence="1">
    <location>
        <begin position="154"/>
        <end position="190"/>
    </location>
</feature>
<dbReference type="GO" id="GO:0001881">
    <property type="term" value="P:receptor recycling"/>
    <property type="evidence" value="ECO:0007669"/>
    <property type="project" value="TreeGrafter"/>
</dbReference>
<accession>A0AAN9FVY7</accession>
<evidence type="ECO:0000256" key="1">
    <source>
        <dbReference type="SAM" id="MobiDB-lite"/>
    </source>
</evidence>
<dbReference type="InterPro" id="IPR001849">
    <property type="entry name" value="PH_domain"/>
</dbReference>
<dbReference type="CDD" id="cd13288">
    <property type="entry name" value="PH_Ses"/>
    <property type="match status" value="1"/>
</dbReference>
<dbReference type="SMART" id="SM00233">
    <property type="entry name" value="PH"/>
    <property type="match status" value="1"/>
</dbReference>